<evidence type="ECO:0000313" key="2">
    <source>
        <dbReference type="Proteomes" id="UP000094236"/>
    </source>
</evidence>
<accession>A0A1E4TYA8</accession>
<keyword evidence="2" id="KW-1185">Reference proteome</keyword>
<dbReference type="PANTHER" id="PTHR23244">
    <property type="entry name" value="KELCH REPEAT DOMAIN"/>
    <property type="match status" value="1"/>
</dbReference>
<dbReference type="Gene3D" id="2.120.10.80">
    <property type="entry name" value="Kelch-type beta propeller"/>
    <property type="match status" value="1"/>
</dbReference>
<gene>
    <name evidence="1" type="ORF">PACTADRAFT_48477</name>
</gene>
<dbReference type="OrthoDB" id="10250130at2759"/>
<sequence>MTKHGNKIYIYGGRNFDTNQVSNQLWSFDLNKETWELHNTFGKTLVPVYEHKACNAGKGYLIIYGGKHNFKDFSNSMFIINLFNFKVGTVDSNLINTPCKRTNFQMTFDFHSNKLIIFGGEKVRDVEEEFKQGEYYMGETKIDTNDPFFNQVYEFDFAKLKDYIKF</sequence>
<organism evidence="1 2">
    <name type="scientific">Pachysolen tannophilus NRRL Y-2460</name>
    <dbReference type="NCBI Taxonomy" id="669874"/>
    <lineage>
        <taxon>Eukaryota</taxon>
        <taxon>Fungi</taxon>
        <taxon>Dikarya</taxon>
        <taxon>Ascomycota</taxon>
        <taxon>Saccharomycotina</taxon>
        <taxon>Pichiomycetes</taxon>
        <taxon>Pachysolenaceae</taxon>
        <taxon>Pachysolen</taxon>
    </lineage>
</organism>
<dbReference type="STRING" id="669874.A0A1E4TYA8"/>
<dbReference type="InterPro" id="IPR015915">
    <property type="entry name" value="Kelch-typ_b-propeller"/>
</dbReference>
<reference evidence="2" key="1">
    <citation type="submission" date="2016-05" db="EMBL/GenBank/DDBJ databases">
        <title>Comparative genomics of biotechnologically important yeasts.</title>
        <authorList>
            <consortium name="DOE Joint Genome Institute"/>
            <person name="Riley R."/>
            <person name="Haridas S."/>
            <person name="Wolfe K.H."/>
            <person name="Lopes M.R."/>
            <person name="Hittinger C.T."/>
            <person name="Goker M."/>
            <person name="Salamov A."/>
            <person name="Wisecaver J."/>
            <person name="Long T.M."/>
            <person name="Aerts A.L."/>
            <person name="Barry K."/>
            <person name="Choi C."/>
            <person name="Clum A."/>
            <person name="Coughlan A.Y."/>
            <person name="Deshpande S."/>
            <person name="Douglass A.P."/>
            <person name="Hanson S.J."/>
            <person name="Klenk H.-P."/>
            <person name="Labutti K."/>
            <person name="Lapidus A."/>
            <person name="Lindquist E."/>
            <person name="Lipzen A."/>
            <person name="Meier-Kolthoff J.P."/>
            <person name="Ohm R.A."/>
            <person name="Otillar R.P."/>
            <person name="Pangilinan J."/>
            <person name="Peng Y."/>
            <person name="Rokas A."/>
            <person name="Rosa C.A."/>
            <person name="Scheuner C."/>
            <person name="Sibirny A.A."/>
            <person name="Slot J.C."/>
            <person name="Stielow J.B."/>
            <person name="Sun H."/>
            <person name="Kurtzman C.P."/>
            <person name="Blackwell M."/>
            <person name="Grigoriev I.V."/>
            <person name="Jeffries T.W."/>
        </authorList>
    </citation>
    <scope>NUCLEOTIDE SEQUENCE [LARGE SCALE GENOMIC DNA]</scope>
    <source>
        <strain evidence="2">NRRL Y-2460</strain>
    </source>
</reference>
<evidence type="ECO:0000313" key="1">
    <source>
        <dbReference type="EMBL" id="ODV96648.1"/>
    </source>
</evidence>
<dbReference type="EMBL" id="KV454012">
    <property type="protein sequence ID" value="ODV96648.1"/>
    <property type="molecule type" value="Genomic_DNA"/>
</dbReference>
<dbReference type="AlphaFoldDB" id="A0A1E4TYA8"/>
<dbReference type="Proteomes" id="UP000094236">
    <property type="component" value="Unassembled WGS sequence"/>
</dbReference>
<protein>
    <submittedName>
        <fullName evidence="1">Uncharacterized protein</fullName>
    </submittedName>
</protein>
<dbReference type="SUPFAM" id="SSF117281">
    <property type="entry name" value="Kelch motif"/>
    <property type="match status" value="1"/>
</dbReference>
<proteinExistence type="predicted"/>
<name>A0A1E4TYA8_PACTA</name>
<dbReference type="Pfam" id="PF24681">
    <property type="entry name" value="Kelch_KLHDC2_KLHL20_DRC7"/>
    <property type="match status" value="1"/>
</dbReference>